<dbReference type="Pfam" id="PF00005">
    <property type="entry name" value="ABC_tran"/>
    <property type="match status" value="1"/>
</dbReference>
<feature type="domain" description="ABC transporter" evidence="12">
    <location>
        <begin position="336"/>
        <end position="572"/>
    </location>
</feature>
<keyword evidence="2" id="KW-0813">Transport</keyword>
<keyword evidence="4 11" id="KW-0812">Transmembrane</keyword>
<dbReference type="InterPro" id="IPR011527">
    <property type="entry name" value="ABC1_TM_dom"/>
</dbReference>
<evidence type="ECO:0000313" key="15">
    <source>
        <dbReference type="Proteomes" id="UP000252707"/>
    </source>
</evidence>
<feature type="transmembrane region" description="Helical" evidence="11">
    <location>
        <begin position="272"/>
        <end position="292"/>
    </location>
</feature>
<dbReference type="NCBIfam" id="TIGR02203">
    <property type="entry name" value="MsbA_lipidA"/>
    <property type="match status" value="1"/>
</dbReference>
<keyword evidence="6 14" id="KW-0067">ATP-binding</keyword>
<dbReference type="Gene3D" id="3.40.50.300">
    <property type="entry name" value="P-loop containing nucleotide triphosphate hydrolases"/>
    <property type="match status" value="1"/>
</dbReference>
<dbReference type="PROSITE" id="PS50893">
    <property type="entry name" value="ABC_TRANSPORTER_2"/>
    <property type="match status" value="1"/>
</dbReference>
<evidence type="ECO:0000256" key="9">
    <source>
        <dbReference type="ARBA" id="ARBA00023055"/>
    </source>
</evidence>
<protein>
    <submittedName>
        <fullName evidence="14">Subfamily B ATP-binding cassette protein MsbA</fullName>
    </submittedName>
</protein>
<dbReference type="GO" id="GO:0015421">
    <property type="term" value="F:ABC-type oligopeptide transporter activity"/>
    <property type="evidence" value="ECO:0007669"/>
    <property type="project" value="TreeGrafter"/>
</dbReference>
<feature type="transmembrane region" description="Helical" evidence="11">
    <location>
        <begin position="246"/>
        <end position="266"/>
    </location>
</feature>
<feature type="transmembrane region" description="Helical" evidence="11">
    <location>
        <begin position="136"/>
        <end position="155"/>
    </location>
</feature>
<feature type="transmembrane region" description="Helical" evidence="11">
    <location>
        <begin position="63"/>
        <end position="87"/>
    </location>
</feature>
<evidence type="ECO:0000256" key="6">
    <source>
        <dbReference type="ARBA" id="ARBA00022840"/>
    </source>
</evidence>
<evidence type="ECO:0000256" key="3">
    <source>
        <dbReference type="ARBA" id="ARBA00022475"/>
    </source>
</evidence>
<dbReference type="GO" id="GO:0016887">
    <property type="term" value="F:ATP hydrolysis activity"/>
    <property type="evidence" value="ECO:0007669"/>
    <property type="project" value="InterPro"/>
</dbReference>
<dbReference type="OrthoDB" id="6336411at2"/>
<dbReference type="CDD" id="cd18552">
    <property type="entry name" value="ABC_6TM_MsbA_like"/>
    <property type="match status" value="1"/>
</dbReference>
<sequence length="590" mass="64405">MDSRTLYLRLLQYVRPYWRSFAASLLATAVLAATEPALAALLKPLLDGSFVDKDPTMIRLMPLLLLGVFALRGVSGFISAVALNWVANKVVMDLRGLMFDRLLNLPTRFYDNHPTGVVLSKVTYNVNQVTDAATKVLVVLVRDSIIILGLLGWMLYLSWQLSLIALVLAPLVALAVKLISGRLRRLNRELQQSMGDMAHNLEEIINGHKVVKLFGGQPPEARRFNRINNWVRRYTMKQVVTSETNVPIVQMLAVIGLVVMIYFAALQSAANAITIGGFVSFFGAMALLLAPLKRLTSINTPLQRGLAAAESVFALVDEEPEADTGSRSLARVQGRVEFRDVSFSYEADGRRALEGITLAIEPGENVALVGMSGSGKSTLVQLLPRFYHPDTGAILIDGVDIRELRLADLRRHIALVSQDVVLFNDSVRGNIAYGAMDGADEAAVIRAAEAAHAMEFIRAMPEGLDTLVGDNGVRLSGGQRQRVAIARAILKDAPILILDEATSALDTQSERYIQQALEVLKQGRTTITIAHRLSTIEKADRIVVLDGGRIAETGTHAELLARGGIYSRLHQLQFTRPEAAADAVEAPDPP</sequence>
<dbReference type="RefSeq" id="WP_114280863.1">
    <property type="nucleotide sequence ID" value="NZ_QPJY01000011.1"/>
</dbReference>
<feature type="transmembrane region" description="Helical" evidence="11">
    <location>
        <begin position="161"/>
        <end position="179"/>
    </location>
</feature>
<dbReference type="PROSITE" id="PS00211">
    <property type="entry name" value="ABC_TRANSPORTER_1"/>
    <property type="match status" value="1"/>
</dbReference>
<evidence type="ECO:0000256" key="5">
    <source>
        <dbReference type="ARBA" id="ARBA00022741"/>
    </source>
</evidence>
<keyword evidence="9" id="KW-0445">Lipid transport</keyword>
<evidence type="ECO:0000256" key="8">
    <source>
        <dbReference type="ARBA" id="ARBA00022989"/>
    </source>
</evidence>
<keyword evidence="10 11" id="KW-0472">Membrane</keyword>
<keyword evidence="5" id="KW-0547">Nucleotide-binding</keyword>
<keyword evidence="3" id="KW-1003">Cell membrane</keyword>
<dbReference type="InterPro" id="IPR011917">
    <property type="entry name" value="ABC_transpr_lipidA"/>
</dbReference>
<accession>A0A369BXX8</accession>
<reference evidence="14 15" key="1">
    <citation type="submission" date="2018-07" db="EMBL/GenBank/DDBJ databases">
        <title>Genomic Encyclopedia of Type Strains, Phase IV (KMG-IV): sequencing the most valuable type-strain genomes for metagenomic binning, comparative biology and taxonomic classification.</title>
        <authorList>
            <person name="Goeker M."/>
        </authorList>
    </citation>
    <scope>NUCLEOTIDE SEQUENCE [LARGE SCALE GENOMIC DNA]</scope>
    <source>
        <strain evidence="14 15">DSM 26407</strain>
    </source>
</reference>
<dbReference type="InterPro" id="IPR003593">
    <property type="entry name" value="AAA+_ATPase"/>
</dbReference>
<dbReference type="PROSITE" id="PS50929">
    <property type="entry name" value="ABC_TM1F"/>
    <property type="match status" value="1"/>
</dbReference>
<evidence type="ECO:0000256" key="11">
    <source>
        <dbReference type="SAM" id="Phobius"/>
    </source>
</evidence>
<dbReference type="FunFam" id="3.40.50.300:FF:000140">
    <property type="entry name" value="Lipid A export ATP-binding/permease protein MsbA"/>
    <property type="match status" value="1"/>
</dbReference>
<evidence type="ECO:0000256" key="7">
    <source>
        <dbReference type="ARBA" id="ARBA00022967"/>
    </source>
</evidence>
<evidence type="ECO:0000256" key="4">
    <source>
        <dbReference type="ARBA" id="ARBA00022692"/>
    </source>
</evidence>
<dbReference type="InterPro" id="IPR017871">
    <property type="entry name" value="ABC_transporter-like_CS"/>
</dbReference>
<keyword evidence="7" id="KW-1278">Translocase</keyword>
<dbReference type="PANTHER" id="PTHR43394:SF1">
    <property type="entry name" value="ATP-BINDING CASSETTE SUB-FAMILY B MEMBER 10, MITOCHONDRIAL"/>
    <property type="match status" value="1"/>
</dbReference>
<dbReference type="AlphaFoldDB" id="A0A369BXX8"/>
<name>A0A369BXX8_9GAMM</name>
<dbReference type="InterPro" id="IPR003439">
    <property type="entry name" value="ABC_transporter-like_ATP-bd"/>
</dbReference>
<dbReference type="InterPro" id="IPR027417">
    <property type="entry name" value="P-loop_NTPase"/>
</dbReference>
<dbReference type="InterPro" id="IPR039421">
    <property type="entry name" value="Type_1_exporter"/>
</dbReference>
<dbReference type="GO" id="GO:0005524">
    <property type="term" value="F:ATP binding"/>
    <property type="evidence" value="ECO:0007669"/>
    <property type="project" value="UniProtKB-KW"/>
</dbReference>
<dbReference type="EMBL" id="QPJY01000011">
    <property type="protein sequence ID" value="RCX26181.1"/>
    <property type="molecule type" value="Genomic_DNA"/>
</dbReference>
<feature type="domain" description="ABC transmembrane type-1" evidence="13">
    <location>
        <begin position="22"/>
        <end position="304"/>
    </location>
</feature>
<keyword evidence="15" id="KW-1185">Reference proteome</keyword>
<evidence type="ECO:0000256" key="1">
    <source>
        <dbReference type="ARBA" id="ARBA00004651"/>
    </source>
</evidence>
<dbReference type="Gene3D" id="1.20.1560.10">
    <property type="entry name" value="ABC transporter type 1, transmembrane domain"/>
    <property type="match status" value="1"/>
</dbReference>
<dbReference type="SUPFAM" id="SSF90123">
    <property type="entry name" value="ABC transporter transmembrane region"/>
    <property type="match status" value="1"/>
</dbReference>
<organism evidence="14 15">
    <name type="scientific">Thioalbus denitrificans</name>
    <dbReference type="NCBI Taxonomy" id="547122"/>
    <lineage>
        <taxon>Bacteria</taxon>
        <taxon>Pseudomonadati</taxon>
        <taxon>Pseudomonadota</taxon>
        <taxon>Gammaproteobacteria</taxon>
        <taxon>Chromatiales</taxon>
        <taxon>Ectothiorhodospiraceae</taxon>
        <taxon>Thioalbus</taxon>
    </lineage>
</organism>
<dbReference type="SUPFAM" id="SSF52540">
    <property type="entry name" value="P-loop containing nucleoside triphosphate hydrolases"/>
    <property type="match status" value="1"/>
</dbReference>
<dbReference type="GO" id="GO:0034040">
    <property type="term" value="F:ATPase-coupled lipid transmembrane transporter activity"/>
    <property type="evidence" value="ECO:0007669"/>
    <property type="project" value="InterPro"/>
</dbReference>
<gene>
    <name evidence="14" type="ORF">DFQ59_11155</name>
</gene>
<comment type="subcellular location">
    <subcellularLocation>
        <location evidence="1">Cell membrane</location>
        <topology evidence="1">Multi-pass membrane protein</topology>
    </subcellularLocation>
</comment>
<dbReference type="SMART" id="SM00382">
    <property type="entry name" value="AAA"/>
    <property type="match status" value="1"/>
</dbReference>
<evidence type="ECO:0000259" key="13">
    <source>
        <dbReference type="PROSITE" id="PS50929"/>
    </source>
</evidence>
<dbReference type="PANTHER" id="PTHR43394">
    <property type="entry name" value="ATP-DEPENDENT PERMEASE MDL1, MITOCHONDRIAL"/>
    <property type="match status" value="1"/>
</dbReference>
<dbReference type="Proteomes" id="UP000252707">
    <property type="component" value="Unassembled WGS sequence"/>
</dbReference>
<proteinExistence type="predicted"/>
<dbReference type="InterPro" id="IPR036640">
    <property type="entry name" value="ABC1_TM_sf"/>
</dbReference>
<keyword evidence="8 11" id="KW-1133">Transmembrane helix</keyword>
<comment type="caution">
    <text evidence="14">The sequence shown here is derived from an EMBL/GenBank/DDBJ whole genome shotgun (WGS) entry which is preliminary data.</text>
</comment>
<evidence type="ECO:0000259" key="12">
    <source>
        <dbReference type="PROSITE" id="PS50893"/>
    </source>
</evidence>
<evidence type="ECO:0000256" key="2">
    <source>
        <dbReference type="ARBA" id="ARBA00022448"/>
    </source>
</evidence>
<dbReference type="GO" id="GO:0005886">
    <property type="term" value="C:plasma membrane"/>
    <property type="evidence" value="ECO:0007669"/>
    <property type="project" value="UniProtKB-SubCell"/>
</dbReference>
<evidence type="ECO:0000256" key="10">
    <source>
        <dbReference type="ARBA" id="ARBA00023136"/>
    </source>
</evidence>
<evidence type="ECO:0000313" key="14">
    <source>
        <dbReference type="EMBL" id="RCX26181.1"/>
    </source>
</evidence>
<dbReference type="Pfam" id="PF00664">
    <property type="entry name" value="ABC_membrane"/>
    <property type="match status" value="1"/>
</dbReference>